<accession>A0A0S3RYN9</accession>
<evidence type="ECO:0000256" key="1">
    <source>
        <dbReference type="SAM" id="Phobius"/>
    </source>
</evidence>
<dbReference type="EMBL" id="AP015037">
    <property type="protein sequence ID" value="BAT85715.1"/>
    <property type="molecule type" value="Genomic_DNA"/>
</dbReference>
<evidence type="ECO:0000313" key="2">
    <source>
        <dbReference type="EMBL" id="BAT85715.1"/>
    </source>
</evidence>
<evidence type="ECO:0000313" key="3">
    <source>
        <dbReference type="Proteomes" id="UP000291084"/>
    </source>
</evidence>
<feature type="transmembrane region" description="Helical" evidence="1">
    <location>
        <begin position="12"/>
        <end position="34"/>
    </location>
</feature>
<sequence length="75" mass="9001">LPKDESFPSPHVLPYYFFFHLSLHWFLPAFSNIFDLNVQRGKRIEHYSVCQLLHFLFCWILEACSLQAKSKKEKL</sequence>
<dbReference type="Proteomes" id="UP000291084">
    <property type="component" value="Chromosome 4"/>
</dbReference>
<dbReference type="AlphaFoldDB" id="A0A0S3RYN9"/>
<name>A0A0S3RYN9_PHAAN</name>
<gene>
    <name evidence="2" type="primary">Vigan.04G329200</name>
    <name evidence="2" type="ORF">VIGAN_04329200</name>
</gene>
<organism evidence="2 3">
    <name type="scientific">Vigna angularis var. angularis</name>
    <dbReference type="NCBI Taxonomy" id="157739"/>
    <lineage>
        <taxon>Eukaryota</taxon>
        <taxon>Viridiplantae</taxon>
        <taxon>Streptophyta</taxon>
        <taxon>Embryophyta</taxon>
        <taxon>Tracheophyta</taxon>
        <taxon>Spermatophyta</taxon>
        <taxon>Magnoliopsida</taxon>
        <taxon>eudicotyledons</taxon>
        <taxon>Gunneridae</taxon>
        <taxon>Pentapetalae</taxon>
        <taxon>rosids</taxon>
        <taxon>fabids</taxon>
        <taxon>Fabales</taxon>
        <taxon>Fabaceae</taxon>
        <taxon>Papilionoideae</taxon>
        <taxon>50 kb inversion clade</taxon>
        <taxon>NPAAA clade</taxon>
        <taxon>indigoferoid/millettioid clade</taxon>
        <taxon>Phaseoleae</taxon>
        <taxon>Vigna</taxon>
    </lineage>
</organism>
<keyword evidence="1" id="KW-0472">Membrane</keyword>
<proteinExistence type="predicted"/>
<reference evidence="2 3" key="1">
    <citation type="journal article" date="2015" name="Sci. Rep.">
        <title>The power of single molecule real-time sequencing technology in the de novo assembly of a eukaryotic genome.</title>
        <authorList>
            <person name="Sakai H."/>
            <person name="Naito K."/>
            <person name="Ogiso-Tanaka E."/>
            <person name="Takahashi Y."/>
            <person name="Iseki K."/>
            <person name="Muto C."/>
            <person name="Satou K."/>
            <person name="Teruya K."/>
            <person name="Shiroma A."/>
            <person name="Shimoji M."/>
            <person name="Hirano T."/>
            <person name="Itoh T."/>
            <person name="Kaga A."/>
            <person name="Tomooka N."/>
        </authorList>
    </citation>
    <scope>NUCLEOTIDE SEQUENCE [LARGE SCALE GENOMIC DNA]</scope>
    <source>
        <strain evidence="3">cv. Shumari</strain>
    </source>
</reference>
<feature type="non-terminal residue" evidence="2">
    <location>
        <position position="1"/>
    </location>
</feature>
<keyword evidence="3" id="KW-1185">Reference proteome</keyword>
<protein>
    <submittedName>
        <fullName evidence="2">Uncharacterized protein</fullName>
    </submittedName>
</protein>
<keyword evidence="1" id="KW-0812">Transmembrane</keyword>
<keyword evidence="1" id="KW-1133">Transmembrane helix</keyword>